<dbReference type="Proteomes" id="UP001055156">
    <property type="component" value="Unassembled WGS sequence"/>
</dbReference>
<dbReference type="EMBL" id="BPQV01000009">
    <property type="protein sequence ID" value="GJE28374.1"/>
    <property type="molecule type" value="Genomic_DNA"/>
</dbReference>
<accession>A0ABQ4TCZ8</accession>
<evidence type="ECO:0000256" key="1">
    <source>
        <dbReference type="SAM" id="SignalP"/>
    </source>
</evidence>
<feature type="chain" id="PRO_5045752185" evidence="1">
    <location>
        <begin position="24"/>
        <end position="321"/>
    </location>
</feature>
<comment type="caution">
    <text evidence="2">The sequence shown here is derived from an EMBL/GenBank/DDBJ whole genome shotgun (WGS) entry which is preliminary data.</text>
</comment>
<protein>
    <submittedName>
        <fullName evidence="2">Uncharacterized protein</fullName>
    </submittedName>
</protein>
<reference evidence="2" key="2">
    <citation type="submission" date="2021-08" db="EMBL/GenBank/DDBJ databases">
        <authorList>
            <person name="Tani A."/>
            <person name="Ola A."/>
            <person name="Ogura Y."/>
            <person name="Katsura K."/>
            <person name="Hayashi T."/>
        </authorList>
    </citation>
    <scope>NUCLEOTIDE SEQUENCE</scope>
    <source>
        <strain evidence="2">NBRC 15689</strain>
    </source>
</reference>
<name>A0ABQ4TCZ8_METOR</name>
<proteinExistence type="predicted"/>
<sequence length="321" mass="34917">MSLRPKALLLALLAVLSAPLAPAGLRAEEVIYPSSSRFGLEPPADMIASKRFLGFERPEGGATVQIVELAPSAFAEMVQTFTDENLRGQGFNVEKRERLKVSGDADALLFTGDQPANEAQGTPAIRKWILLVGAADVTGVFVVQLAPGAETEEAIRAMLTGVKIRPPLSLEQQVEVLPFRITDLAGFHPVRVLAGNSVLLTKGPKDQLMNLDQPILVLAQAVQQPPAQEQRDGFARAALYSNQTMKDFFIERSQSYRSNGVDWHEIVARATDVPSNSPVVVSQTIRFNPDGYVRAVGIARAEQRAEALPLFRQVVDSVVVR</sequence>
<reference evidence="2" key="1">
    <citation type="journal article" date="2021" name="Front. Microbiol.">
        <title>Comprehensive Comparative Genomics and Phenotyping of Methylobacterium Species.</title>
        <authorList>
            <person name="Alessa O."/>
            <person name="Ogura Y."/>
            <person name="Fujitani Y."/>
            <person name="Takami H."/>
            <person name="Hayashi T."/>
            <person name="Sahin N."/>
            <person name="Tani A."/>
        </authorList>
    </citation>
    <scope>NUCLEOTIDE SEQUENCE</scope>
    <source>
        <strain evidence="2">NBRC 15689</strain>
    </source>
</reference>
<keyword evidence="3" id="KW-1185">Reference proteome</keyword>
<gene>
    <name evidence="2" type="ORF">LKMONMHP_3245</name>
</gene>
<keyword evidence="1" id="KW-0732">Signal</keyword>
<organism evidence="2 3">
    <name type="scientific">Methylobacterium organophilum</name>
    <dbReference type="NCBI Taxonomy" id="410"/>
    <lineage>
        <taxon>Bacteria</taxon>
        <taxon>Pseudomonadati</taxon>
        <taxon>Pseudomonadota</taxon>
        <taxon>Alphaproteobacteria</taxon>
        <taxon>Hyphomicrobiales</taxon>
        <taxon>Methylobacteriaceae</taxon>
        <taxon>Methylobacterium</taxon>
    </lineage>
</organism>
<dbReference type="RefSeq" id="WP_238312313.1">
    <property type="nucleotide sequence ID" value="NZ_BPQV01000009.1"/>
</dbReference>
<feature type="signal peptide" evidence="1">
    <location>
        <begin position="1"/>
        <end position="23"/>
    </location>
</feature>
<evidence type="ECO:0000313" key="3">
    <source>
        <dbReference type="Proteomes" id="UP001055156"/>
    </source>
</evidence>
<evidence type="ECO:0000313" key="2">
    <source>
        <dbReference type="EMBL" id="GJE28374.1"/>
    </source>
</evidence>